<feature type="chain" id="PRO_5043993324" description="Tetratricopeptide repeat protein" evidence="1">
    <location>
        <begin position="24"/>
        <end position="233"/>
    </location>
</feature>
<keyword evidence="3" id="KW-1185">Reference proteome</keyword>
<evidence type="ECO:0000313" key="3">
    <source>
        <dbReference type="Proteomes" id="UP000678679"/>
    </source>
</evidence>
<dbReference type="Proteomes" id="UP000678679">
    <property type="component" value="Chromosome 2"/>
</dbReference>
<evidence type="ECO:0000313" key="2">
    <source>
        <dbReference type="EMBL" id="QWG04964.1"/>
    </source>
</evidence>
<evidence type="ECO:0000256" key="1">
    <source>
        <dbReference type="SAM" id="SignalP"/>
    </source>
</evidence>
<protein>
    <recommendedName>
        <fullName evidence="4">Tetratricopeptide repeat protein</fullName>
    </recommendedName>
</protein>
<proteinExistence type="predicted"/>
<name>A0AAX1NBL0_9BACT</name>
<dbReference type="InterPro" id="IPR011990">
    <property type="entry name" value="TPR-like_helical_dom_sf"/>
</dbReference>
<feature type="signal peptide" evidence="1">
    <location>
        <begin position="1"/>
        <end position="23"/>
    </location>
</feature>
<dbReference type="KEGG" id="fya:KMW28_21315"/>
<dbReference type="SUPFAM" id="SSF48452">
    <property type="entry name" value="TPR-like"/>
    <property type="match status" value="1"/>
</dbReference>
<dbReference type="InterPro" id="IPR019734">
    <property type="entry name" value="TPR_rpt"/>
</dbReference>
<dbReference type="AlphaFoldDB" id="A0AAX1NBL0"/>
<keyword evidence="1" id="KW-0732">Signal</keyword>
<gene>
    <name evidence="2" type="ORF">KMW28_21315</name>
</gene>
<dbReference type="EMBL" id="CP076133">
    <property type="protein sequence ID" value="QWG04964.1"/>
    <property type="molecule type" value="Genomic_DNA"/>
</dbReference>
<evidence type="ECO:0008006" key="4">
    <source>
        <dbReference type="Google" id="ProtNLM"/>
    </source>
</evidence>
<dbReference type="Pfam" id="PF13181">
    <property type="entry name" value="TPR_8"/>
    <property type="match status" value="2"/>
</dbReference>
<dbReference type="RefSeq" id="WP_169662343.1">
    <property type="nucleotide sequence ID" value="NZ_CP076133.1"/>
</dbReference>
<sequence>MKKSIKSITLMLSLFAVIFSAQAQTPQETIDKALMTSFYKQSNQVEGIIKEQPNDYWKAYAYFKSSIYSVKLGDEDKARKEVEQALSIIKEAENQDSELLALEGNILGYSISLNPAKTQSLASKSTGKYKKSLKLNKQNMRAYLGLGENDFHTPEKYGGGKVAEKYLLKALEAPITTSEDVNAPNWGRERVYMLLVKLYERQGKSEKAVKYCKEGIAAFPNDYELKQLADKVL</sequence>
<dbReference type="Gene3D" id="1.25.40.10">
    <property type="entry name" value="Tetratricopeptide repeat domain"/>
    <property type="match status" value="1"/>
</dbReference>
<organism evidence="2 3">
    <name type="scientific">Flammeovirga yaeyamensis</name>
    <dbReference type="NCBI Taxonomy" id="367791"/>
    <lineage>
        <taxon>Bacteria</taxon>
        <taxon>Pseudomonadati</taxon>
        <taxon>Bacteroidota</taxon>
        <taxon>Cytophagia</taxon>
        <taxon>Cytophagales</taxon>
        <taxon>Flammeovirgaceae</taxon>
        <taxon>Flammeovirga</taxon>
    </lineage>
</organism>
<accession>A0AAX1NBL0</accession>
<reference evidence="2 3" key="1">
    <citation type="submission" date="2021-05" db="EMBL/GenBank/DDBJ databases">
        <title>Comparative genomic studies on the polysaccharide-degrading batcterial strains of the Flammeovirga genus.</title>
        <authorList>
            <person name="Zewei F."/>
            <person name="Zheng Z."/>
            <person name="Yu L."/>
            <person name="Ruyue G."/>
            <person name="Yanhong M."/>
            <person name="Yuanyuan C."/>
            <person name="Jingyan G."/>
            <person name="Wenjun H."/>
        </authorList>
    </citation>
    <scope>NUCLEOTIDE SEQUENCE [LARGE SCALE GENOMIC DNA]</scope>
    <source>
        <strain evidence="2 3">NBRC:100898</strain>
    </source>
</reference>